<comment type="caution">
    <text evidence="1">The sequence shown here is derived from an EMBL/GenBank/DDBJ whole genome shotgun (WGS) entry which is preliminary data.</text>
</comment>
<organism evidence="1 2">
    <name type="scientific">Xenorhabdus cabanillasii JM26</name>
    <dbReference type="NCBI Taxonomy" id="1427517"/>
    <lineage>
        <taxon>Bacteria</taxon>
        <taxon>Pseudomonadati</taxon>
        <taxon>Pseudomonadota</taxon>
        <taxon>Gammaproteobacteria</taxon>
        <taxon>Enterobacterales</taxon>
        <taxon>Morganellaceae</taxon>
        <taxon>Xenorhabdus</taxon>
    </lineage>
</organism>
<sequence>MPDELLIKPEGQLTICINERVKILFMAFMVYTRFSVSGTINQPLNAEIQVKTRGSLRKKQIRFFSKQKDGCKLIEQLEQYPVIRQSLEELDFRSCSLQIKEGIWSSSYITKEVFQIHKTEWLHLSNKSNA</sequence>
<reference evidence="1 2" key="1">
    <citation type="submission" date="2013-11" db="EMBL/GenBank/DDBJ databases">
        <title>Draft genome sequence and annotation of the entomopathogenic bacterium, Xenorhabdus cabanillasi strain JM26.</title>
        <authorList>
            <person name="Gualtieri M."/>
            <person name="Ogier J.C."/>
            <person name="Pages S."/>
            <person name="Givaudan A."/>
            <person name="Gaudriault S."/>
        </authorList>
    </citation>
    <scope>NUCLEOTIDE SEQUENCE [LARGE SCALE GENOMIC DNA]</scope>
    <source>
        <strain evidence="1 2">JM26</strain>
    </source>
</reference>
<accession>W1IM04</accession>
<name>W1IM04_9GAMM</name>
<dbReference type="Proteomes" id="UP000019197">
    <property type="component" value="Unassembled WGS sequence"/>
</dbReference>
<dbReference type="InterPro" id="IPR021500">
    <property type="entry name" value="DUF3156"/>
</dbReference>
<gene>
    <name evidence="1" type="ORF">XCR1_1140030</name>
</gene>
<proteinExistence type="predicted"/>
<evidence type="ECO:0000313" key="2">
    <source>
        <dbReference type="Proteomes" id="UP000019197"/>
    </source>
</evidence>
<dbReference type="Pfam" id="PF11354">
    <property type="entry name" value="DUF3156"/>
    <property type="match status" value="1"/>
</dbReference>
<protein>
    <submittedName>
        <fullName evidence="1">Uncharacterized protein</fullName>
    </submittedName>
</protein>
<dbReference type="AlphaFoldDB" id="W1IM04"/>
<evidence type="ECO:0000313" key="1">
    <source>
        <dbReference type="EMBL" id="CDL79454.1"/>
    </source>
</evidence>
<dbReference type="EMBL" id="CBXE010000018">
    <property type="protein sequence ID" value="CDL79454.1"/>
    <property type="molecule type" value="Genomic_DNA"/>
</dbReference>